<feature type="domain" description="DUF7840" evidence="3">
    <location>
        <begin position="427"/>
        <end position="644"/>
    </location>
</feature>
<dbReference type="EMBL" id="CP003060">
    <property type="protein sequence ID" value="AEP30706.1"/>
    <property type="molecule type" value="Genomic_DNA"/>
</dbReference>
<feature type="chain" id="PRO_5003467580" evidence="1">
    <location>
        <begin position="35"/>
        <end position="645"/>
    </location>
</feature>
<accession>G4QI92</accession>
<dbReference type="Pfam" id="PF13387">
    <property type="entry name" value="Lnb_N"/>
    <property type="match status" value="1"/>
</dbReference>
<feature type="domain" description="DUF7843" evidence="4">
    <location>
        <begin position="39"/>
        <end position="130"/>
    </location>
</feature>
<gene>
    <name evidence="5" type="ordered locus">GNIT_2609</name>
</gene>
<sequence length="645" mass="73972">MSGFLIYKTISNQYLKMKIIFFIMLTLCSMSAFATELRDISNSRTWQKLLHMSGSGSDEHNHAVDSKNLRSSLYDSEIETTAFFLSQSEHDFAHDELLLTLAAIKEDQIEANGFSFRCNYPARTYFLAEKGLVKAFELQECPELLKWIGSEEFDISIVYADGYLGNPASFYGHLILKFDHENGAKSLLDNSLNFGASVPDNENPVIYILKGLTGGYDAKFSSNYFYRHNLNYREVELRDLWQYQLELSKRDEILLATHAFEVMRTNYTYYFTHRNCAYHLAKILEVISDQDLIDNQHPFVLPISVFKRLTEIQIAQQEAIRKILYHPSRQTRFREKFATLSVTEKSLLQEWVGVNRKLNVDMLDPRRQVAVLNTAYDYIEYVLTQLDKESAEYASMRNKKTQLQRALIAYPPQYAEQKIRTTEDKVLPHSGHRPSLLRATIGREAEQDFLELQLRPAFYDELSLGGGKSPNSSVSMGDLRLRYQDGDLSLSSLSLLTIETFPLGGSGLPNDTDLAWKLRLGVEQNFIDGVDNSNEWFVESAVGWTFGNSPNFVSYAMIEGRAQTPNKLAERFFVMPKVGFVTTLSAHSKLACYLGYAASTDIGAQRHRRKLYCATSLLQDENLDIRLSYDAYFEKSVKLGFSWYW</sequence>
<feature type="signal peptide" evidence="1">
    <location>
        <begin position="1"/>
        <end position="34"/>
    </location>
</feature>
<dbReference type="KEGG" id="gni:GNIT_2609"/>
<evidence type="ECO:0000256" key="1">
    <source>
        <dbReference type="SAM" id="SignalP"/>
    </source>
</evidence>
<evidence type="ECO:0000259" key="2">
    <source>
        <dbReference type="Pfam" id="PF13387"/>
    </source>
</evidence>
<proteinExistence type="predicted"/>
<reference evidence="5 6" key="1">
    <citation type="journal article" date="2011" name="J. Bacteriol.">
        <title>Complete genome sequence of seawater bacterium Glaciecola nitratireducens FR1064T.</title>
        <authorList>
            <person name="Bian F."/>
            <person name="Qin Q.L."/>
            <person name="Xie B.B."/>
            <person name="Shu Y.L."/>
            <person name="Zhang X.Y."/>
            <person name="Yu Y."/>
            <person name="Chen B."/>
            <person name="Chen X.L."/>
            <person name="Zhou B.C."/>
            <person name="Zhang Y.Z."/>
        </authorList>
    </citation>
    <scope>NUCLEOTIDE SEQUENCE [LARGE SCALE GENOMIC DNA]</scope>
    <source>
        <strain evidence="6">JCM 12485 / KCTC 12276 / FR1064</strain>
    </source>
</reference>
<dbReference type="Proteomes" id="UP000009282">
    <property type="component" value="Chromosome"/>
</dbReference>
<dbReference type="Pfam" id="PF25225">
    <property type="entry name" value="DUF7843"/>
    <property type="match status" value="1"/>
</dbReference>
<dbReference type="Pfam" id="PF25222">
    <property type="entry name" value="DUF7840"/>
    <property type="match status" value="1"/>
</dbReference>
<evidence type="ECO:0000259" key="4">
    <source>
        <dbReference type="Pfam" id="PF25225"/>
    </source>
</evidence>
<dbReference type="InterPro" id="IPR057165">
    <property type="entry name" value="DUF7843"/>
</dbReference>
<dbReference type="STRING" id="1085623.GNIT_2609"/>
<keyword evidence="1" id="KW-0732">Signal</keyword>
<dbReference type="AlphaFoldDB" id="G4QI92"/>
<evidence type="ECO:0000313" key="6">
    <source>
        <dbReference type="Proteomes" id="UP000009282"/>
    </source>
</evidence>
<evidence type="ECO:0000259" key="3">
    <source>
        <dbReference type="Pfam" id="PF25222"/>
    </source>
</evidence>
<dbReference type="InterPro" id="IPR025178">
    <property type="entry name" value="Lnb_N"/>
</dbReference>
<organism evidence="5 6">
    <name type="scientific">Glaciecola nitratireducens (strain JCM 12485 / KCTC 12276 / FR1064)</name>
    <dbReference type="NCBI Taxonomy" id="1085623"/>
    <lineage>
        <taxon>Bacteria</taxon>
        <taxon>Pseudomonadati</taxon>
        <taxon>Pseudomonadota</taxon>
        <taxon>Gammaproteobacteria</taxon>
        <taxon>Alteromonadales</taxon>
        <taxon>Alteromonadaceae</taxon>
        <taxon>Brumicola</taxon>
    </lineage>
</organism>
<feature type="domain" description="Lnb N-terminal periplasmic" evidence="2">
    <location>
        <begin position="155"/>
        <end position="303"/>
    </location>
</feature>
<keyword evidence="6" id="KW-1185">Reference proteome</keyword>
<protein>
    <submittedName>
        <fullName evidence="5">Uncharacterized protein</fullName>
    </submittedName>
</protein>
<name>G4QI92_GLANF</name>
<dbReference type="HOGENOM" id="CLU_025316_1_0_6"/>
<dbReference type="InterPro" id="IPR057162">
    <property type="entry name" value="DUF7840"/>
</dbReference>
<evidence type="ECO:0000313" key="5">
    <source>
        <dbReference type="EMBL" id="AEP30706.1"/>
    </source>
</evidence>
<dbReference type="eggNOG" id="ENOG502Z92U">
    <property type="taxonomic scope" value="Bacteria"/>
</dbReference>